<evidence type="ECO:0000313" key="2">
    <source>
        <dbReference type="EMBL" id="MBO4164634.1"/>
    </source>
</evidence>
<evidence type="ECO:0000256" key="1">
    <source>
        <dbReference type="SAM" id="MobiDB-lite"/>
    </source>
</evidence>
<protein>
    <submittedName>
        <fullName evidence="2">Uncharacterized protein</fullName>
    </submittedName>
</protein>
<feature type="compositionally biased region" description="Low complexity" evidence="1">
    <location>
        <begin position="49"/>
        <end position="61"/>
    </location>
</feature>
<sequence>MTPPRVAAAAALRRSGGVAVPVAAQPGRGVAVGATARQVQTRRRRRQGSRAAQAAGGAAADEGTEERA</sequence>
<accession>A0ABS3VGF0</accession>
<keyword evidence="3" id="KW-1185">Reference proteome</keyword>
<dbReference type="Proteomes" id="UP000671399">
    <property type="component" value="Unassembled WGS sequence"/>
</dbReference>
<organism evidence="2 3">
    <name type="scientific">Micromonospora antibiotica</name>
    <dbReference type="NCBI Taxonomy" id="2807623"/>
    <lineage>
        <taxon>Bacteria</taxon>
        <taxon>Bacillati</taxon>
        <taxon>Actinomycetota</taxon>
        <taxon>Actinomycetes</taxon>
        <taxon>Micromonosporales</taxon>
        <taxon>Micromonosporaceae</taxon>
        <taxon>Micromonospora</taxon>
    </lineage>
</organism>
<evidence type="ECO:0000313" key="3">
    <source>
        <dbReference type="Proteomes" id="UP000671399"/>
    </source>
</evidence>
<gene>
    <name evidence="2" type="ORF">JQN83_28035</name>
</gene>
<name>A0ABS3VGF0_9ACTN</name>
<comment type="caution">
    <text evidence="2">The sequence shown here is derived from an EMBL/GenBank/DDBJ whole genome shotgun (WGS) entry which is preliminary data.</text>
</comment>
<feature type="region of interest" description="Disordered" evidence="1">
    <location>
        <begin position="31"/>
        <end position="68"/>
    </location>
</feature>
<reference evidence="2 3" key="1">
    <citation type="submission" date="2021-03" db="EMBL/GenBank/DDBJ databases">
        <authorList>
            <person name="Lee D.-H."/>
        </authorList>
    </citation>
    <scope>NUCLEOTIDE SEQUENCE [LARGE SCALE GENOMIC DNA]</scope>
    <source>
        <strain evidence="2 3">MMS20-R2-23</strain>
    </source>
</reference>
<dbReference type="EMBL" id="JAGFWR010000027">
    <property type="protein sequence ID" value="MBO4164634.1"/>
    <property type="molecule type" value="Genomic_DNA"/>
</dbReference>
<dbReference type="RefSeq" id="WP_208570162.1">
    <property type="nucleotide sequence ID" value="NZ_JAGFWR010000027.1"/>
</dbReference>
<proteinExistence type="predicted"/>